<protein>
    <submittedName>
        <fullName evidence="1">Uncharacterized protein</fullName>
    </submittedName>
</protein>
<accession>A0A6J5MRG1</accession>
<name>A0A6J5MRG1_9CAUD</name>
<evidence type="ECO:0000313" key="1">
    <source>
        <dbReference type="EMBL" id="CAB4149755.1"/>
    </source>
</evidence>
<organism evidence="1">
    <name type="scientific">uncultured Caudovirales phage</name>
    <dbReference type="NCBI Taxonomy" id="2100421"/>
    <lineage>
        <taxon>Viruses</taxon>
        <taxon>Duplodnaviria</taxon>
        <taxon>Heunggongvirae</taxon>
        <taxon>Uroviricota</taxon>
        <taxon>Caudoviricetes</taxon>
        <taxon>Peduoviridae</taxon>
        <taxon>Maltschvirus</taxon>
        <taxon>Maltschvirus maltsch</taxon>
    </lineage>
</organism>
<reference evidence="1" key="1">
    <citation type="submission" date="2020-04" db="EMBL/GenBank/DDBJ databases">
        <authorList>
            <person name="Chiriac C."/>
            <person name="Salcher M."/>
            <person name="Ghai R."/>
            <person name="Kavagutti S V."/>
        </authorList>
    </citation>
    <scope>NUCLEOTIDE SEQUENCE</scope>
</reference>
<proteinExistence type="predicted"/>
<gene>
    <name evidence="1" type="ORF">UFOVP545_26</name>
</gene>
<dbReference type="EMBL" id="LR796521">
    <property type="protein sequence ID" value="CAB4149755.1"/>
    <property type="molecule type" value="Genomic_DNA"/>
</dbReference>
<sequence>MTPWGSKEIDAQKKADKVISKHKKDIYANGFLNGVRYARDQVVEFLEAHHSLGDILTIEEVIKELQYWKIQDKQLKGLADGKVASVNSMDESPDICQDCFGPDLCFMCERVVRG</sequence>